<protein>
    <submittedName>
        <fullName evidence="2">Uncharacterized protein</fullName>
    </submittedName>
</protein>
<comment type="caution">
    <text evidence="2">The sequence shown here is derived from an EMBL/GenBank/DDBJ whole genome shotgun (WGS) entry which is preliminary data.</text>
</comment>
<organism evidence="2 5">
    <name type="scientific">Puccinia coronata f. sp. avenae</name>
    <dbReference type="NCBI Taxonomy" id="200324"/>
    <lineage>
        <taxon>Eukaryota</taxon>
        <taxon>Fungi</taxon>
        <taxon>Dikarya</taxon>
        <taxon>Basidiomycota</taxon>
        <taxon>Pucciniomycotina</taxon>
        <taxon>Pucciniomycetes</taxon>
        <taxon>Pucciniales</taxon>
        <taxon>Pucciniaceae</taxon>
        <taxon>Puccinia</taxon>
    </lineage>
</organism>
<dbReference type="EMBL" id="PGCJ01000029">
    <property type="protein sequence ID" value="PLW55678.1"/>
    <property type="molecule type" value="Genomic_DNA"/>
</dbReference>
<proteinExistence type="predicted"/>
<evidence type="ECO:0000313" key="2">
    <source>
        <dbReference type="EMBL" id="PLW52415.1"/>
    </source>
</evidence>
<dbReference type="EMBL" id="PGCJ01001083">
    <property type="protein sequence ID" value="PLW09892.1"/>
    <property type="molecule type" value="Genomic_DNA"/>
</dbReference>
<dbReference type="EMBL" id="PGCI01000001">
    <property type="protein sequence ID" value="PLW52415.1"/>
    <property type="molecule type" value="Genomic_DNA"/>
</dbReference>
<dbReference type="Proteomes" id="UP000235392">
    <property type="component" value="Unassembled WGS sequence"/>
</dbReference>
<evidence type="ECO:0000313" key="3">
    <source>
        <dbReference type="EMBL" id="PLW55678.1"/>
    </source>
</evidence>
<accession>A0A2N5VQZ3</accession>
<evidence type="ECO:0000313" key="4">
    <source>
        <dbReference type="Proteomes" id="UP000235388"/>
    </source>
</evidence>
<dbReference type="Proteomes" id="UP000235388">
    <property type="component" value="Unassembled WGS sequence"/>
</dbReference>
<keyword evidence="4" id="KW-1185">Reference proteome</keyword>
<reference evidence="4 5" key="1">
    <citation type="submission" date="2017-11" db="EMBL/GenBank/DDBJ databases">
        <title>De novo assembly and phasing of dikaryotic genomes from two isolates of Puccinia coronata f. sp. avenae, the causal agent of oat crown rust.</title>
        <authorList>
            <person name="Miller M.E."/>
            <person name="Zhang Y."/>
            <person name="Omidvar V."/>
            <person name="Sperschneider J."/>
            <person name="Schwessinger B."/>
            <person name="Raley C."/>
            <person name="Palmer J.M."/>
            <person name="Garnica D."/>
            <person name="Upadhyaya N."/>
            <person name="Rathjen J."/>
            <person name="Taylor J.M."/>
            <person name="Park R.F."/>
            <person name="Dodds P.N."/>
            <person name="Hirsch C.D."/>
            <person name="Kianian S.F."/>
            <person name="Figueroa M."/>
        </authorList>
    </citation>
    <scope>NUCLEOTIDE SEQUENCE [LARGE SCALE GENOMIC DNA]</scope>
    <source>
        <strain evidence="1">12NC29</strain>
        <strain evidence="2">12SD80</strain>
    </source>
</reference>
<name>A0A2N5VQZ3_9BASI</name>
<sequence length="105" mass="11509">MDLELNDGRLACHRQRGSPPFIIMISVRSLAGRYSPAWPAGGVHLRGSDWVLAEATPTQQISVDTEKVNFAQQGTQALSPFKNLVHPEFGEMHMVVEPLGSILLS</sequence>
<gene>
    <name evidence="3" type="ORF">PCANC_04588</name>
    <name evidence="1" type="ORF">PCANC_21549</name>
    <name evidence="2" type="ORF">PCASD_00041</name>
</gene>
<evidence type="ECO:0000313" key="5">
    <source>
        <dbReference type="Proteomes" id="UP000235392"/>
    </source>
</evidence>
<dbReference type="AlphaFoldDB" id="A0A2N5VQZ3"/>
<evidence type="ECO:0000313" key="1">
    <source>
        <dbReference type="EMBL" id="PLW09892.1"/>
    </source>
</evidence>